<sequence>MTDVGPPLGKARDNEAESAVHEFKMAKAKPSMDNGLKLRRSSCLTPSAAKWASSARTLCLPPVDDFLGAISSSVTSIYLKHSYLFLKQLQQLPRSLCLTLKRML</sequence>
<evidence type="ECO:0000313" key="2">
    <source>
        <dbReference type="Proteomes" id="UP000310066"/>
    </source>
</evidence>
<dbReference type="EMBL" id="NAJP01000033">
    <property type="protein sequence ID" value="TKA40471.1"/>
    <property type="molecule type" value="Genomic_DNA"/>
</dbReference>
<evidence type="ECO:0000313" key="1">
    <source>
        <dbReference type="EMBL" id="TKA40471.1"/>
    </source>
</evidence>
<comment type="caution">
    <text evidence="1">The sequence shown here is derived from an EMBL/GenBank/DDBJ whole genome shotgun (WGS) entry which is preliminary data.</text>
</comment>
<proteinExistence type="predicted"/>
<reference evidence="1 2" key="1">
    <citation type="submission" date="2017-03" db="EMBL/GenBank/DDBJ databases">
        <title>Genomes of endolithic fungi from Antarctica.</title>
        <authorList>
            <person name="Coleine C."/>
            <person name="Masonjones S."/>
            <person name="Stajich J.E."/>
        </authorList>
    </citation>
    <scope>NUCLEOTIDE SEQUENCE [LARGE SCALE GENOMIC DNA]</scope>
    <source>
        <strain evidence="1 2">CCFEE 5311</strain>
    </source>
</reference>
<dbReference type="AlphaFoldDB" id="A0A4U0UWE0"/>
<accession>A0A4U0UWE0</accession>
<organism evidence="1 2">
    <name type="scientific">Friedmanniomyces endolithicus</name>
    <dbReference type="NCBI Taxonomy" id="329885"/>
    <lineage>
        <taxon>Eukaryota</taxon>
        <taxon>Fungi</taxon>
        <taxon>Dikarya</taxon>
        <taxon>Ascomycota</taxon>
        <taxon>Pezizomycotina</taxon>
        <taxon>Dothideomycetes</taxon>
        <taxon>Dothideomycetidae</taxon>
        <taxon>Mycosphaerellales</taxon>
        <taxon>Teratosphaeriaceae</taxon>
        <taxon>Friedmanniomyces</taxon>
    </lineage>
</organism>
<name>A0A4U0UWE0_9PEZI</name>
<gene>
    <name evidence="1" type="ORF">B0A54_09420</name>
</gene>
<protein>
    <submittedName>
        <fullName evidence="1">Uncharacterized protein</fullName>
    </submittedName>
</protein>
<dbReference type="Proteomes" id="UP000310066">
    <property type="component" value="Unassembled WGS sequence"/>
</dbReference>